<keyword evidence="2" id="KW-0413">Isomerase</keyword>
<protein>
    <submittedName>
        <fullName evidence="2">Enoyl-CoA hydratase/isomerase family protein</fullName>
    </submittedName>
</protein>
<dbReference type="SUPFAM" id="SSF52096">
    <property type="entry name" value="ClpP/crotonase"/>
    <property type="match status" value="1"/>
</dbReference>
<dbReference type="EMBL" id="WSQA01000011">
    <property type="protein sequence ID" value="MVZ63182.1"/>
    <property type="molecule type" value="Genomic_DNA"/>
</dbReference>
<reference evidence="2 3" key="1">
    <citation type="submission" date="2019-12" db="EMBL/GenBank/DDBJ databases">
        <authorList>
            <person name="Dong K."/>
        </authorList>
    </citation>
    <scope>NUCLEOTIDE SEQUENCE [LARGE SCALE GENOMIC DNA]</scope>
    <source>
        <strain evidence="2 3">JCM 31225</strain>
    </source>
</reference>
<dbReference type="PANTHER" id="PTHR42964">
    <property type="entry name" value="ENOYL-COA HYDRATASE"/>
    <property type="match status" value="1"/>
</dbReference>
<dbReference type="CDD" id="cd06558">
    <property type="entry name" value="crotonase-like"/>
    <property type="match status" value="1"/>
</dbReference>
<comment type="caution">
    <text evidence="2">The sequence shown here is derived from an EMBL/GenBank/DDBJ whole genome shotgun (WGS) entry which is preliminary data.</text>
</comment>
<dbReference type="Pfam" id="PF00378">
    <property type="entry name" value="ECH_1"/>
    <property type="match status" value="1"/>
</dbReference>
<keyword evidence="3" id="KW-1185">Reference proteome</keyword>
<dbReference type="InterPro" id="IPR051683">
    <property type="entry name" value="Enoyl-CoA_Hydratase/Isomerase"/>
</dbReference>
<dbReference type="GO" id="GO:0016853">
    <property type="term" value="F:isomerase activity"/>
    <property type="evidence" value="ECO:0007669"/>
    <property type="project" value="UniProtKB-KW"/>
</dbReference>
<name>A0A6N8L602_9SPHI</name>
<proteinExistence type="inferred from homology"/>
<dbReference type="Proteomes" id="UP000435036">
    <property type="component" value="Unassembled WGS sequence"/>
</dbReference>
<organism evidence="2 3">
    <name type="scientific">Sphingobacterium humi</name>
    <dbReference type="NCBI Taxonomy" id="1796905"/>
    <lineage>
        <taxon>Bacteria</taxon>
        <taxon>Pseudomonadati</taxon>
        <taxon>Bacteroidota</taxon>
        <taxon>Sphingobacteriia</taxon>
        <taxon>Sphingobacteriales</taxon>
        <taxon>Sphingobacteriaceae</taxon>
        <taxon>Sphingobacterium</taxon>
    </lineage>
</organism>
<dbReference type="OrthoDB" id="9775794at2"/>
<dbReference type="RefSeq" id="WP_160369905.1">
    <property type="nucleotide sequence ID" value="NZ_WSQA01000011.1"/>
</dbReference>
<dbReference type="InterPro" id="IPR001753">
    <property type="entry name" value="Enoyl-CoA_hydra/iso"/>
</dbReference>
<dbReference type="AlphaFoldDB" id="A0A6N8L602"/>
<evidence type="ECO:0000313" key="2">
    <source>
        <dbReference type="EMBL" id="MVZ63182.1"/>
    </source>
</evidence>
<dbReference type="Gene3D" id="3.90.226.10">
    <property type="entry name" value="2-enoyl-CoA Hydratase, Chain A, domain 1"/>
    <property type="match status" value="1"/>
</dbReference>
<evidence type="ECO:0000256" key="1">
    <source>
        <dbReference type="ARBA" id="ARBA00005254"/>
    </source>
</evidence>
<accession>A0A6N8L602</accession>
<dbReference type="PANTHER" id="PTHR42964:SF1">
    <property type="entry name" value="POLYKETIDE BIOSYNTHESIS ENOYL-COA HYDRATASE PKSH-RELATED"/>
    <property type="match status" value="1"/>
</dbReference>
<comment type="similarity">
    <text evidence="1">Belongs to the enoyl-CoA hydratase/isomerase family.</text>
</comment>
<gene>
    <name evidence="2" type="ORF">GQF63_14195</name>
</gene>
<evidence type="ECO:0000313" key="3">
    <source>
        <dbReference type="Proteomes" id="UP000435036"/>
    </source>
</evidence>
<sequence>MKYNFIETNVDGYIFSLTLAREAKRNAFTPTMVNEIAHALETANSLDEVKVVVLRAKGPVFCAGMDLKTYQNPELDTLNPEINNEQVSLGEVFDRLTKPSIALVEGDVIAGGFLFILGCTYVLAKENLYFKLPEINLGIFPFQVLAGLIRVMPEKKALQLCLDGQPFPSAKALEYGIVDTILEENTLRDLLATFEGKNTYAIQAGMEALKAIRGMDSKEQYAYLLGCLTKLKDKEEVKTQMEARLKKD</sequence>
<dbReference type="InterPro" id="IPR029045">
    <property type="entry name" value="ClpP/crotonase-like_dom_sf"/>
</dbReference>